<proteinExistence type="predicted"/>
<dbReference type="Gene3D" id="2.60.40.3620">
    <property type="match status" value="1"/>
</dbReference>
<reference evidence="1 2" key="1">
    <citation type="submission" date="2022-06" db="EMBL/GenBank/DDBJ databases">
        <title>Isolation of gut microbiota from human fecal samples.</title>
        <authorList>
            <person name="Pamer E.G."/>
            <person name="Barat B."/>
            <person name="Waligurski E."/>
            <person name="Medina S."/>
            <person name="Paddock L."/>
            <person name="Mostad J."/>
        </authorList>
    </citation>
    <scope>NUCLEOTIDE SEQUENCE [LARGE SCALE GENOMIC DNA]</scope>
    <source>
        <strain evidence="1 2">DFI.1.1</strain>
    </source>
</reference>
<feature type="non-terminal residue" evidence="1">
    <location>
        <position position="83"/>
    </location>
</feature>
<dbReference type="EMBL" id="JANGEW010000096">
    <property type="protein sequence ID" value="MCQ5343686.1"/>
    <property type="molecule type" value="Genomic_DNA"/>
</dbReference>
<sequence length="83" mass="8988">NDAEFKWGTYPQQWLGHAVFKTIDDQAGADVSDNGGNVKVKNGGWYTLYIKGKINGEAIDYTLTFYPAQLLVTGDANGGFTPG</sequence>
<name>A0ABT1SUY8_9FIRM</name>
<gene>
    <name evidence="1" type="ORF">NE675_11750</name>
</gene>
<dbReference type="RefSeq" id="WP_256186282.1">
    <property type="nucleotide sequence ID" value="NZ_JANGEW010000096.1"/>
</dbReference>
<keyword evidence="2" id="KW-1185">Reference proteome</keyword>
<protein>
    <submittedName>
        <fullName evidence="1">SusF/SusE family outer membrane protein</fullName>
    </submittedName>
</protein>
<accession>A0ABT1SUY8</accession>
<evidence type="ECO:0000313" key="1">
    <source>
        <dbReference type="EMBL" id="MCQ5343686.1"/>
    </source>
</evidence>
<dbReference type="Proteomes" id="UP001206692">
    <property type="component" value="Unassembled WGS sequence"/>
</dbReference>
<feature type="non-terminal residue" evidence="1">
    <location>
        <position position="1"/>
    </location>
</feature>
<comment type="caution">
    <text evidence="1">The sequence shown here is derived from an EMBL/GenBank/DDBJ whole genome shotgun (WGS) entry which is preliminary data.</text>
</comment>
<organism evidence="1 2">
    <name type="scientific">Megasphaera massiliensis</name>
    <dbReference type="NCBI Taxonomy" id="1232428"/>
    <lineage>
        <taxon>Bacteria</taxon>
        <taxon>Bacillati</taxon>
        <taxon>Bacillota</taxon>
        <taxon>Negativicutes</taxon>
        <taxon>Veillonellales</taxon>
        <taxon>Veillonellaceae</taxon>
        <taxon>Megasphaera</taxon>
    </lineage>
</organism>
<evidence type="ECO:0000313" key="2">
    <source>
        <dbReference type="Proteomes" id="UP001206692"/>
    </source>
</evidence>